<protein>
    <submittedName>
        <fullName evidence="1">Uncharacterized protein</fullName>
    </submittedName>
</protein>
<reference evidence="1 2" key="1">
    <citation type="submission" date="2019-07" db="EMBL/GenBank/DDBJ databases">
        <title>Whole genome shotgun sequence of Reyranella soli NBRC 108950.</title>
        <authorList>
            <person name="Hosoyama A."/>
            <person name="Uohara A."/>
            <person name="Ohji S."/>
            <person name="Ichikawa N."/>
        </authorList>
    </citation>
    <scope>NUCLEOTIDE SEQUENCE [LARGE SCALE GENOMIC DNA]</scope>
    <source>
        <strain evidence="1 2">NBRC 108950</strain>
    </source>
</reference>
<name>A0A512N633_9HYPH</name>
<organism evidence="1 2">
    <name type="scientific">Reyranella soli</name>
    <dbReference type="NCBI Taxonomy" id="1230389"/>
    <lineage>
        <taxon>Bacteria</taxon>
        <taxon>Pseudomonadati</taxon>
        <taxon>Pseudomonadota</taxon>
        <taxon>Alphaproteobacteria</taxon>
        <taxon>Hyphomicrobiales</taxon>
        <taxon>Reyranellaceae</taxon>
        <taxon>Reyranella</taxon>
    </lineage>
</organism>
<proteinExistence type="predicted"/>
<evidence type="ECO:0000313" key="1">
    <source>
        <dbReference type="EMBL" id="GEP54440.1"/>
    </source>
</evidence>
<dbReference type="EMBL" id="BKAJ01000030">
    <property type="protein sequence ID" value="GEP54440.1"/>
    <property type="molecule type" value="Genomic_DNA"/>
</dbReference>
<comment type="caution">
    <text evidence="1">The sequence shown here is derived from an EMBL/GenBank/DDBJ whole genome shotgun (WGS) entry which is preliminary data.</text>
</comment>
<keyword evidence="2" id="KW-1185">Reference proteome</keyword>
<gene>
    <name evidence="1" type="ORF">RSO01_16060</name>
</gene>
<sequence>MLGAISATWAMPTAKASMCSTIAASQANSTCWMPSGTNQLPNPVKYMAKGEKRGTGCNLPQSFFNYILQDVSAACSSNSQRAQAAASDPSEARR</sequence>
<dbReference type="AlphaFoldDB" id="A0A512N633"/>
<accession>A0A512N633</accession>
<dbReference type="Proteomes" id="UP000321058">
    <property type="component" value="Unassembled WGS sequence"/>
</dbReference>
<evidence type="ECO:0000313" key="2">
    <source>
        <dbReference type="Proteomes" id="UP000321058"/>
    </source>
</evidence>